<dbReference type="InterPro" id="IPR010619">
    <property type="entry name" value="ThrE-like_N"/>
</dbReference>
<sequence length="453" mass="47111">MDAAPAHSVAELQTLRQFLLGLAEGMIAANESVDEIHDLLVRISRAYGVPETDFVVLPTVILVQTGGVTQGRVAIRSRVSSTFRFDQIAELYDLLHEAERAGVEPEDGIRRLNAIGAMRSRFGWVVRTLGHALVTAGLSLMLVPTWQGALLAFLLGLLIGLAKLIRSPTLQLIFPTFAAFVCALAVFLLAEQIGIGDPLRLLIAPLATFLPGGTLTTATVELASGNMISGASRLVTGVVQLALLAFGIIAAGTVVGVGEAGYMTQPDDASLPWWVSLAGVGLFAVGVYLHFSSPAATFGWVLVAILVAFGGQLVGAALAGPTLSGFLGAVAMTPAVLAIAALPRGAPSQITFLPAFWLLVPGASGLISLTEAAGAGAGLYGFATAMTTVMSIAIGILIGTALYRVVRDSAKEIETFAVALPETIARAAPLPLWSRMFPGRSRRRPPSGGEPTA</sequence>
<feature type="transmembrane region" description="Helical" evidence="2">
    <location>
        <begin position="379"/>
        <end position="403"/>
    </location>
</feature>
<feature type="transmembrane region" description="Helical" evidence="2">
    <location>
        <begin position="298"/>
        <end position="319"/>
    </location>
</feature>
<dbReference type="AlphaFoldDB" id="A0A543HGY5"/>
<dbReference type="EMBL" id="VFPN01000004">
    <property type="protein sequence ID" value="TQM57586.1"/>
    <property type="molecule type" value="Genomic_DNA"/>
</dbReference>
<comment type="caution">
    <text evidence="4">The sequence shown here is derived from an EMBL/GenBank/DDBJ whole genome shotgun (WGS) entry which is preliminary data.</text>
</comment>
<keyword evidence="5" id="KW-1185">Reference proteome</keyword>
<feature type="transmembrane region" description="Helical" evidence="2">
    <location>
        <begin position="202"/>
        <end position="222"/>
    </location>
</feature>
<gene>
    <name evidence="4" type="ORF">FB466_2581</name>
</gene>
<comment type="similarity">
    <text evidence="1">Belongs to the ThrE exporter (TC 2.A.79) family.</text>
</comment>
<dbReference type="Proteomes" id="UP000318331">
    <property type="component" value="Unassembled WGS sequence"/>
</dbReference>
<feature type="transmembrane region" description="Helical" evidence="2">
    <location>
        <begin position="270"/>
        <end position="291"/>
    </location>
</feature>
<feature type="transmembrane region" description="Helical" evidence="2">
    <location>
        <begin position="325"/>
        <end position="343"/>
    </location>
</feature>
<feature type="transmembrane region" description="Helical" evidence="2">
    <location>
        <begin position="149"/>
        <end position="165"/>
    </location>
</feature>
<organism evidence="4 5">
    <name type="scientific">Klugiella xanthotipulae</name>
    <dbReference type="NCBI Taxonomy" id="244735"/>
    <lineage>
        <taxon>Bacteria</taxon>
        <taxon>Bacillati</taxon>
        <taxon>Actinomycetota</taxon>
        <taxon>Actinomycetes</taxon>
        <taxon>Micrococcales</taxon>
        <taxon>Microbacteriaceae</taxon>
        <taxon>Klugiella</taxon>
    </lineage>
</organism>
<dbReference type="RefSeq" id="WP_141918818.1">
    <property type="nucleotide sequence ID" value="NZ_BAAAYS010000015.1"/>
</dbReference>
<dbReference type="Pfam" id="PF06738">
    <property type="entry name" value="ThrE"/>
    <property type="match status" value="1"/>
</dbReference>
<proteinExistence type="inferred from homology"/>
<feature type="domain" description="Threonine/serine exporter-like N-terminal" evidence="3">
    <location>
        <begin position="18"/>
        <end position="251"/>
    </location>
</feature>
<evidence type="ECO:0000259" key="3">
    <source>
        <dbReference type="Pfam" id="PF06738"/>
    </source>
</evidence>
<dbReference type="OrthoDB" id="235893at2"/>
<keyword evidence="2" id="KW-0812">Transmembrane</keyword>
<accession>A0A543HGY5</accession>
<evidence type="ECO:0000256" key="1">
    <source>
        <dbReference type="ARBA" id="ARBA00034125"/>
    </source>
</evidence>
<keyword evidence="2" id="KW-1133">Transmembrane helix</keyword>
<dbReference type="PANTHER" id="PTHR31082">
    <property type="entry name" value="PHEROMONE-REGULATED MEMBRANE PROTEIN 10"/>
    <property type="match status" value="1"/>
</dbReference>
<name>A0A543HGY5_9MICO</name>
<evidence type="ECO:0000313" key="4">
    <source>
        <dbReference type="EMBL" id="TQM57586.1"/>
    </source>
</evidence>
<protein>
    <submittedName>
        <fullName evidence="4">Uncharacterized membrane protein YjjP (DUF1212 family)</fullName>
    </submittedName>
</protein>
<evidence type="ECO:0000256" key="2">
    <source>
        <dbReference type="SAM" id="Phobius"/>
    </source>
</evidence>
<feature type="transmembrane region" description="Helical" evidence="2">
    <location>
        <begin position="234"/>
        <end position="258"/>
    </location>
</feature>
<dbReference type="GO" id="GO:0022857">
    <property type="term" value="F:transmembrane transporter activity"/>
    <property type="evidence" value="ECO:0007669"/>
    <property type="project" value="InterPro"/>
</dbReference>
<feature type="transmembrane region" description="Helical" evidence="2">
    <location>
        <begin position="350"/>
        <end position="367"/>
    </location>
</feature>
<dbReference type="PANTHER" id="PTHR31082:SF4">
    <property type="entry name" value="PHEROMONE-REGULATED MEMBRANE PROTEIN 10"/>
    <property type="match status" value="1"/>
</dbReference>
<feature type="transmembrane region" description="Helical" evidence="2">
    <location>
        <begin position="172"/>
        <end position="190"/>
    </location>
</feature>
<keyword evidence="2" id="KW-0472">Membrane</keyword>
<dbReference type="InterPro" id="IPR051361">
    <property type="entry name" value="ThrE/Ser_Exporter"/>
</dbReference>
<evidence type="ECO:0000313" key="5">
    <source>
        <dbReference type="Proteomes" id="UP000318331"/>
    </source>
</evidence>
<reference evidence="4 5" key="1">
    <citation type="submission" date="2019-06" db="EMBL/GenBank/DDBJ databases">
        <title>Sequencing the genomes of 1000 actinobacteria strains.</title>
        <authorList>
            <person name="Klenk H.-P."/>
        </authorList>
    </citation>
    <scope>NUCLEOTIDE SEQUENCE [LARGE SCALE GENOMIC DNA]</scope>
    <source>
        <strain evidence="4 5">DSM 18031</strain>
    </source>
</reference>